<feature type="transmembrane region" description="Helical" evidence="7">
    <location>
        <begin position="44"/>
        <end position="65"/>
    </location>
</feature>
<dbReference type="EMBL" id="JACVVK020000721">
    <property type="protein sequence ID" value="KAK7452242.1"/>
    <property type="molecule type" value="Genomic_DNA"/>
</dbReference>
<protein>
    <recommendedName>
        <fullName evidence="10">UDP-galactose transporter</fullName>
    </recommendedName>
</protein>
<feature type="transmembrane region" description="Helical" evidence="7">
    <location>
        <begin position="263"/>
        <end position="282"/>
    </location>
</feature>
<name>A0ABD0J289_9CAEN</name>
<dbReference type="PIRSF" id="PIRSF005799">
    <property type="entry name" value="UDP-gal_transpt"/>
    <property type="match status" value="1"/>
</dbReference>
<feature type="non-terminal residue" evidence="8">
    <location>
        <position position="416"/>
    </location>
</feature>
<evidence type="ECO:0000256" key="6">
    <source>
        <dbReference type="ARBA" id="ARBA00023136"/>
    </source>
</evidence>
<dbReference type="SUPFAM" id="SSF103481">
    <property type="entry name" value="Multidrug resistance efflux transporter EmrE"/>
    <property type="match status" value="1"/>
</dbReference>
<keyword evidence="3" id="KW-0813">Transport</keyword>
<proteinExistence type="inferred from homology"/>
<evidence type="ECO:0000256" key="7">
    <source>
        <dbReference type="SAM" id="Phobius"/>
    </source>
</evidence>
<sequence>MGWISADMFPTKLSFIVFIAYMGLFINQGILVTASKSKDNSYSYNTVTVVLMTECLKLIAASIVYLKDHTAAEFSAEFIKNRKVLMLYLVPAALYCLYNNLQFVNLANYDPTTYFLLLQFRVVVTGVVFQFLFKKKLSRKQWASVFILSVGCVIKEINHTSKMAAAAATEGEAAKTAEAAGLGIWDYLDFHVLLIMLQVFSSCFAGVYNEFLLKDTGCDVHIMMANVFMYVQSILCNTVALGFRGELITAFTPENLSALAQPSVLAIIANNAAIGIVTSLFLRTLNSILKTFASALELMFTAVLCWMIFGIPIDFFTVLALAIVIGATFLYAQNPVVNKARNEIEAEAKAHDTKITCSSVHQRFYVACVHVFFTLCVWPAFPELLQPIRVKQLPCWFTFMLSTVKCANAHTVMDCL</sequence>
<reference evidence="8 9" key="1">
    <citation type="journal article" date="2023" name="Sci. Data">
        <title>Genome assembly of the Korean intertidal mud-creeper Batillaria attramentaria.</title>
        <authorList>
            <person name="Patra A.K."/>
            <person name="Ho P.T."/>
            <person name="Jun S."/>
            <person name="Lee S.J."/>
            <person name="Kim Y."/>
            <person name="Won Y.J."/>
        </authorList>
    </citation>
    <scope>NUCLEOTIDE SEQUENCE [LARGE SCALE GENOMIC DNA]</scope>
    <source>
        <strain evidence="8">Wonlab-2016</strain>
    </source>
</reference>
<gene>
    <name evidence="8" type="ORF">BaRGS_00039770</name>
</gene>
<dbReference type="Pfam" id="PF04142">
    <property type="entry name" value="Nuc_sug_transp"/>
    <property type="match status" value="1"/>
</dbReference>
<keyword evidence="9" id="KW-1185">Reference proteome</keyword>
<comment type="subcellular location">
    <subcellularLocation>
        <location evidence="1">Membrane</location>
        <topology evidence="1">Multi-pass membrane protein</topology>
    </subcellularLocation>
</comment>
<feature type="transmembrane region" description="Helical" evidence="7">
    <location>
        <begin position="315"/>
        <end position="332"/>
    </location>
</feature>
<evidence type="ECO:0000256" key="3">
    <source>
        <dbReference type="ARBA" id="ARBA00022597"/>
    </source>
</evidence>
<evidence type="ECO:0008006" key="10">
    <source>
        <dbReference type="Google" id="ProtNLM"/>
    </source>
</evidence>
<keyword evidence="4 7" id="KW-0812">Transmembrane</keyword>
<dbReference type="Proteomes" id="UP001519460">
    <property type="component" value="Unassembled WGS sequence"/>
</dbReference>
<evidence type="ECO:0000313" key="8">
    <source>
        <dbReference type="EMBL" id="KAK7452242.1"/>
    </source>
</evidence>
<dbReference type="InterPro" id="IPR037185">
    <property type="entry name" value="EmrE-like"/>
</dbReference>
<keyword evidence="5 7" id="KW-1133">Transmembrane helix</keyword>
<keyword evidence="3" id="KW-0762">Sugar transport</keyword>
<evidence type="ECO:0000256" key="4">
    <source>
        <dbReference type="ARBA" id="ARBA00022692"/>
    </source>
</evidence>
<evidence type="ECO:0000313" key="9">
    <source>
        <dbReference type="Proteomes" id="UP001519460"/>
    </source>
</evidence>
<feature type="transmembrane region" description="Helical" evidence="7">
    <location>
        <begin position="220"/>
        <end position="243"/>
    </location>
</feature>
<accession>A0ABD0J289</accession>
<evidence type="ECO:0000256" key="5">
    <source>
        <dbReference type="ARBA" id="ARBA00022989"/>
    </source>
</evidence>
<feature type="transmembrane region" description="Helical" evidence="7">
    <location>
        <begin position="289"/>
        <end position="309"/>
    </location>
</feature>
<dbReference type="PANTHER" id="PTHR10231">
    <property type="entry name" value="NUCLEOTIDE-SUGAR TRANSMEMBRANE TRANSPORTER"/>
    <property type="match status" value="1"/>
</dbReference>
<organism evidence="8 9">
    <name type="scientific">Batillaria attramentaria</name>
    <dbReference type="NCBI Taxonomy" id="370345"/>
    <lineage>
        <taxon>Eukaryota</taxon>
        <taxon>Metazoa</taxon>
        <taxon>Spiralia</taxon>
        <taxon>Lophotrochozoa</taxon>
        <taxon>Mollusca</taxon>
        <taxon>Gastropoda</taxon>
        <taxon>Caenogastropoda</taxon>
        <taxon>Sorbeoconcha</taxon>
        <taxon>Cerithioidea</taxon>
        <taxon>Batillariidae</taxon>
        <taxon>Batillaria</taxon>
    </lineage>
</organism>
<dbReference type="GO" id="GO:0016020">
    <property type="term" value="C:membrane"/>
    <property type="evidence" value="ECO:0007669"/>
    <property type="project" value="UniProtKB-SubCell"/>
</dbReference>
<dbReference type="InterPro" id="IPR007271">
    <property type="entry name" value="Nuc_sug_transpt"/>
</dbReference>
<feature type="transmembrane region" description="Helical" evidence="7">
    <location>
        <begin position="190"/>
        <end position="208"/>
    </location>
</feature>
<dbReference type="AlphaFoldDB" id="A0ABD0J289"/>
<comment type="caution">
    <text evidence="8">The sequence shown here is derived from an EMBL/GenBank/DDBJ whole genome shotgun (WGS) entry which is preliminary data.</text>
</comment>
<feature type="transmembrane region" description="Helical" evidence="7">
    <location>
        <begin position="113"/>
        <end position="133"/>
    </location>
</feature>
<evidence type="ECO:0000256" key="1">
    <source>
        <dbReference type="ARBA" id="ARBA00004141"/>
    </source>
</evidence>
<feature type="transmembrane region" description="Helical" evidence="7">
    <location>
        <begin position="85"/>
        <end position="101"/>
    </location>
</feature>
<feature type="transmembrane region" description="Helical" evidence="7">
    <location>
        <begin position="13"/>
        <end position="32"/>
    </location>
</feature>
<comment type="similarity">
    <text evidence="2">Belongs to the nucleotide-sugar transporter family. SLC35A subfamily.</text>
</comment>
<evidence type="ECO:0000256" key="2">
    <source>
        <dbReference type="ARBA" id="ARBA00009976"/>
    </source>
</evidence>
<keyword evidence="6 7" id="KW-0472">Membrane</keyword>
<feature type="transmembrane region" description="Helical" evidence="7">
    <location>
        <begin position="364"/>
        <end position="381"/>
    </location>
</feature>